<dbReference type="RefSeq" id="WP_166674606.1">
    <property type="nucleotide sequence ID" value="NZ_AP022586.1"/>
</dbReference>
<feature type="compositionally biased region" description="Acidic residues" evidence="1">
    <location>
        <begin position="43"/>
        <end position="52"/>
    </location>
</feature>
<evidence type="ECO:0000313" key="2">
    <source>
        <dbReference type="EMBL" id="BBY19143.1"/>
    </source>
</evidence>
<feature type="compositionally biased region" description="Basic and acidic residues" evidence="1">
    <location>
        <begin position="9"/>
        <end position="18"/>
    </location>
</feature>
<evidence type="ECO:0000256" key="1">
    <source>
        <dbReference type="SAM" id="MobiDB-lite"/>
    </source>
</evidence>
<feature type="region of interest" description="Disordered" evidence="1">
    <location>
        <begin position="1"/>
        <end position="52"/>
    </location>
</feature>
<dbReference type="AlphaFoldDB" id="A0AAD1IWL7"/>
<evidence type="ECO:0000313" key="3">
    <source>
        <dbReference type="Proteomes" id="UP000466607"/>
    </source>
</evidence>
<keyword evidence="3" id="KW-1185">Reference proteome</keyword>
<protein>
    <submittedName>
        <fullName evidence="2">Uncharacterized protein</fullName>
    </submittedName>
</protein>
<gene>
    <name evidence="2" type="ORF">MLIT_47350</name>
</gene>
<accession>A0AAD1IWL7</accession>
<dbReference type="Proteomes" id="UP000466607">
    <property type="component" value="Chromosome"/>
</dbReference>
<organism evidence="2 3">
    <name type="scientific">Mycolicibacterium litorale</name>
    <dbReference type="NCBI Taxonomy" id="758802"/>
    <lineage>
        <taxon>Bacteria</taxon>
        <taxon>Bacillati</taxon>
        <taxon>Actinomycetota</taxon>
        <taxon>Actinomycetes</taxon>
        <taxon>Mycobacteriales</taxon>
        <taxon>Mycobacteriaceae</taxon>
        <taxon>Mycolicibacterium</taxon>
    </lineage>
</organism>
<name>A0AAD1IWL7_9MYCO</name>
<sequence>MPRGEGIYDEEHASEPKGGRPGPTDQGHEGGMASREVAPEITTSEDTEESPE</sequence>
<proteinExistence type="predicted"/>
<dbReference type="EMBL" id="AP022586">
    <property type="protein sequence ID" value="BBY19143.1"/>
    <property type="molecule type" value="Genomic_DNA"/>
</dbReference>
<reference evidence="2 3" key="1">
    <citation type="journal article" date="2019" name="Emerg. Microbes Infect.">
        <title>Comprehensive subspecies identification of 175 nontuberculous mycobacteria species based on 7547 genomic profiles.</title>
        <authorList>
            <person name="Matsumoto Y."/>
            <person name="Kinjo T."/>
            <person name="Motooka D."/>
            <person name="Nabeya D."/>
            <person name="Jung N."/>
            <person name="Uechi K."/>
            <person name="Horii T."/>
            <person name="Iida T."/>
            <person name="Fujita J."/>
            <person name="Nakamura S."/>
        </authorList>
    </citation>
    <scope>NUCLEOTIDE SEQUENCE [LARGE SCALE GENOMIC DNA]</scope>
    <source>
        <strain evidence="2 3">JCM 17423</strain>
    </source>
</reference>